<evidence type="ECO:0000313" key="1">
    <source>
        <dbReference type="EMBL" id="KAJ7394810.1"/>
    </source>
</evidence>
<organism evidence="1 2">
    <name type="scientific">Desmophyllum pertusum</name>
    <dbReference type="NCBI Taxonomy" id="174260"/>
    <lineage>
        <taxon>Eukaryota</taxon>
        <taxon>Metazoa</taxon>
        <taxon>Cnidaria</taxon>
        <taxon>Anthozoa</taxon>
        <taxon>Hexacorallia</taxon>
        <taxon>Scleractinia</taxon>
        <taxon>Caryophylliina</taxon>
        <taxon>Caryophylliidae</taxon>
        <taxon>Desmophyllum</taxon>
    </lineage>
</organism>
<sequence length="219" mass="25123">MPDQKEKAEALQDLLKISIKRRANLRRMFTNQAKKVEPIFEHPAISEDDMELLKATQLKFQDARPELRELDKEIQNIHVILGHEDSADKDFEEADSLADHQLTFLRRIDKTRRKTQEHSGTGAGPWTGGHGSVFGTLHEVKDISNITKFNFLQGQLSEQVKKRVEGIMASEDNYNLLVDNLQDNYGDKPQSRMLIVLLLLQWLNHNTHLLPYVPSMTAS</sequence>
<gene>
    <name evidence="1" type="ORF">OS493_000644</name>
</gene>
<dbReference type="Proteomes" id="UP001163046">
    <property type="component" value="Unassembled WGS sequence"/>
</dbReference>
<dbReference type="OrthoDB" id="5980489at2759"/>
<dbReference type="Pfam" id="PF03564">
    <property type="entry name" value="DUF1759"/>
    <property type="match status" value="1"/>
</dbReference>
<dbReference type="InterPro" id="IPR005312">
    <property type="entry name" value="DUF1759"/>
</dbReference>
<evidence type="ECO:0000313" key="2">
    <source>
        <dbReference type="Proteomes" id="UP001163046"/>
    </source>
</evidence>
<comment type="caution">
    <text evidence="1">The sequence shown here is derived from an EMBL/GenBank/DDBJ whole genome shotgun (WGS) entry which is preliminary data.</text>
</comment>
<protein>
    <submittedName>
        <fullName evidence="1">Uncharacterized protein</fullName>
    </submittedName>
</protein>
<dbReference type="AlphaFoldDB" id="A0A9X0A7N4"/>
<reference evidence="1" key="1">
    <citation type="submission" date="2023-01" db="EMBL/GenBank/DDBJ databases">
        <title>Genome assembly of the deep-sea coral Lophelia pertusa.</title>
        <authorList>
            <person name="Herrera S."/>
            <person name="Cordes E."/>
        </authorList>
    </citation>
    <scope>NUCLEOTIDE SEQUENCE</scope>
    <source>
        <strain evidence="1">USNM1676648</strain>
        <tissue evidence="1">Polyp</tissue>
    </source>
</reference>
<keyword evidence="2" id="KW-1185">Reference proteome</keyword>
<name>A0A9X0A7N4_9CNID</name>
<accession>A0A9X0A7N4</accession>
<proteinExistence type="predicted"/>
<dbReference type="EMBL" id="MU825396">
    <property type="protein sequence ID" value="KAJ7394810.1"/>
    <property type="molecule type" value="Genomic_DNA"/>
</dbReference>